<dbReference type="InterPro" id="IPR029068">
    <property type="entry name" value="Glyas_Bleomycin-R_OHBP_Dase"/>
</dbReference>
<dbReference type="PANTHER" id="PTHR46142">
    <property type="match status" value="1"/>
</dbReference>
<name>A0A853F2W4_9GAMM</name>
<evidence type="ECO:0000313" key="1">
    <source>
        <dbReference type="EMBL" id="NYT28333.1"/>
    </source>
</evidence>
<comment type="caution">
    <text evidence="1">The sequence shown here is derived from an EMBL/GenBank/DDBJ whole genome shotgun (WGS) entry which is preliminary data.</text>
</comment>
<dbReference type="Gene3D" id="3.10.180.10">
    <property type="entry name" value="2,3-Dihydroxybiphenyl 1,2-Dioxygenase, domain 1"/>
    <property type="match status" value="1"/>
</dbReference>
<dbReference type="Proteomes" id="UP000568751">
    <property type="component" value="Unassembled WGS sequence"/>
</dbReference>
<protein>
    <recommendedName>
        <fullName evidence="3">VOC domain-containing protein</fullName>
    </recommendedName>
</protein>
<evidence type="ECO:0000313" key="2">
    <source>
        <dbReference type="Proteomes" id="UP000568751"/>
    </source>
</evidence>
<sequence length="132" mass="15035">MNIQFNHIALRCENIDIMADFFVDVIGLEKGFRPPFTFPGFWLYSPENKKEAIIHIFDKGAKFSNFSSSGNNGLFDHIAFTRNTKEGYSEFIAHLKQLNIPFDENFVPDTNVKQVFVSGPEGLVVENDITIN</sequence>
<accession>A0A853F2W4</accession>
<proteinExistence type="predicted"/>
<dbReference type="AlphaFoldDB" id="A0A853F2W4"/>
<dbReference type="RefSeq" id="WP_369150793.1">
    <property type="nucleotide sequence ID" value="NZ_OZ156464.1"/>
</dbReference>
<organism evidence="1 2">
    <name type="scientific">Candidatus Thiodubiliella endoseptemdiera</name>
    <dbReference type="NCBI Taxonomy" id="2738886"/>
    <lineage>
        <taxon>Bacteria</taxon>
        <taxon>Pseudomonadati</taxon>
        <taxon>Pseudomonadota</taxon>
        <taxon>Gammaproteobacteria</taxon>
        <taxon>Candidatus Pseudothioglobaceae</taxon>
        <taxon>Candidatus Thiodubiliella</taxon>
    </lineage>
</organism>
<gene>
    <name evidence="1" type="ORF">H0A76_10960</name>
</gene>
<dbReference type="EMBL" id="JACCHT010000002">
    <property type="protein sequence ID" value="NYT28333.1"/>
    <property type="molecule type" value="Genomic_DNA"/>
</dbReference>
<dbReference type="SUPFAM" id="SSF54593">
    <property type="entry name" value="Glyoxalase/Bleomycin resistance protein/Dihydroxybiphenyl dioxygenase"/>
    <property type="match status" value="1"/>
</dbReference>
<reference evidence="1 2" key="1">
    <citation type="submission" date="2020-05" db="EMBL/GenBank/DDBJ databases">
        <title>Horizontal transmission and recombination maintain forever young bacterial symbiont genomes.</title>
        <authorList>
            <person name="Russell S.L."/>
            <person name="Pepper-Tunick E."/>
            <person name="Svedberg J."/>
            <person name="Byrne A."/>
            <person name="Ruelas Castillo J."/>
            <person name="Vollmers C."/>
            <person name="Beinart R.A."/>
            <person name="Corbett-Detig R."/>
        </authorList>
    </citation>
    <scope>NUCLEOTIDE SEQUENCE [LARGE SCALE GENOMIC DNA]</scope>
    <source>
        <strain evidence="1">455</strain>
    </source>
</reference>
<dbReference type="PANTHER" id="PTHR46142:SF3">
    <property type="entry name" value="F18B13.24 PROTEIN"/>
    <property type="match status" value="1"/>
</dbReference>
<evidence type="ECO:0008006" key="3">
    <source>
        <dbReference type="Google" id="ProtNLM"/>
    </source>
</evidence>